<evidence type="ECO:0000256" key="1">
    <source>
        <dbReference type="ARBA" id="ARBA00008129"/>
    </source>
</evidence>
<dbReference type="GO" id="GO:0000257">
    <property type="term" value="F:nitrilase activity"/>
    <property type="evidence" value="ECO:0007669"/>
    <property type="project" value="UniProtKB-ARBA"/>
</dbReference>
<dbReference type="RefSeq" id="WP_149729714.1">
    <property type="nucleotide sequence ID" value="NZ_VUJV01000006.1"/>
</dbReference>
<feature type="domain" description="CN hydrolase" evidence="2">
    <location>
        <begin position="2"/>
        <end position="264"/>
    </location>
</feature>
<dbReference type="InterPro" id="IPR044149">
    <property type="entry name" value="Nitrilases_CHs"/>
</dbReference>
<dbReference type="SUPFAM" id="SSF56317">
    <property type="entry name" value="Carbon-nitrogen hydrolase"/>
    <property type="match status" value="1"/>
</dbReference>
<keyword evidence="3" id="KW-0378">Hydrolase</keyword>
<accession>A0A5B1L9T6</accession>
<name>A0A5B1L9T6_9ACTN</name>
<dbReference type="PANTHER" id="PTHR46044">
    <property type="entry name" value="NITRILASE"/>
    <property type="match status" value="1"/>
</dbReference>
<dbReference type="Gene3D" id="3.60.110.10">
    <property type="entry name" value="Carbon-nitrogen hydrolase"/>
    <property type="match status" value="1"/>
</dbReference>
<organism evidence="3 4">
    <name type="scientific">Nocardioides humilatus</name>
    <dbReference type="NCBI Taxonomy" id="2607660"/>
    <lineage>
        <taxon>Bacteria</taxon>
        <taxon>Bacillati</taxon>
        <taxon>Actinomycetota</taxon>
        <taxon>Actinomycetes</taxon>
        <taxon>Propionibacteriales</taxon>
        <taxon>Nocardioidaceae</taxon>
        <taxon>Nocardioides</taxon>
    </lineage>
</organism>
<dbReference type="InterPro" id="IPR036526">
    <property type="entry name" value="C-N_Hydrolase_sf"/>
</dbReference>
<dbReference type="CDD" id="cd07564">
    <property type="entry name" value="nitrilases_CHs"/>
    <property type="match status" value="1"/>
</dbReference>
<dbReference type="InterPro" id="IPR003010">
    <property type="entry name" value="C-N_Hydrolase"/>
</dbReference>
<sequence>MVTVAAVQATPVFLDREATIDKVCDLVREASGGGAELVVFGESFVPAYPDWVWRTPAWSDGRFVQRLYANAVEVPGPALDRMAQVAAETSTYVVVGVTEIDGGTLYNTLLYLGPDGTLLQRHRKLMPTGGERTVWGMGDGSELSVVQTPFGVVGGLLCWENYMPLARAAIYAQRPDIYVAPTWDTSDTWVGTLQHIAKEGRQYVIGVAPLLRGSDVPEELRGDLYGGEDDWMSRGLATIVAPGGDIIAGPIDGREEILYADLDISKVHAQRRMFDPVGHYSRPDVFTLHVDTRAKEPVVFNTYDGDDRHDQSRP</sequence>
<dbReference type="PANTHER" id="PTHR46044:SF1">
    <property type="entry name" value="CN HYDROLASE DOMAIN-CONTAINING PROTEIN"/>
    <property type="match status" value="1"/>
</dbReference>
<reference evidence="3 4" key="1">
    <citation type="submission" date="2019-09" db="EMBL/GenBank/DDBJ databases">
        <title>Nocardioides panacisoli sp. nov., isolated from the soil of a ginseng field.</title>
        <authorList>
            <person name="Cho C."/>
        </authorList>
    </citation>
    <scope>NUCLEOTIDE SEQUENCE [LARGE SCALE GENOMIC DNA]</scope>
    <source>
        <strain evidence="3 4">BN130099</strain>
    </source>
</reference>
<evidence type="ECO:0000259" key="2">
    <source>
        <dbReference type="PROSITE" id="PS50263"/>
    </source>
</evidence>
<comment type="caution">
    <text evidence="3">The sequence shown here is derived from an EMBL/GenBank/DDBJ whole genome shotgun (WGS) entry which is preliminary data.</text>
</comment>
<comment type="similarity">
    <text evidence="1">Belongs to the carbon-nitrogen hydrolase superfamily. Nitrilase family.</text>
</comment>
<dbReference type="EMBL" id="VUJV01000006">
    <property type="protein sequence ID" value="KAA1417044.1"/>
    <property type="molecule type" value="Genomic_DNA"/>
</dbReference>
<dbReference type="Pfam" id="PF00795">
    <property type="entry name" value="CN_hydrolase"/>
    <property type="match status" value="1"/>
</dbReference>
<evidence type="ECO:0000313" key="4">
    <source>
        <dbReference type="Proteomes" id="UP000325003"/>
    </source>
</evidence>
<dbReference type="InterPro" id="IPR000132">
    <property type="entry name" value="Nitrilase/CN_hydratase_CS"/>
</dbReference>
<proteinExistence type="inferred from homology"/>
<evidence type="ECO:0000313" key="3">
    <source>
        <dbReference type="EMBL" id="KAA1417044.1"/>
    </source>
</evidence>
<dbReference type="Proteomes" id="UP000325003">
    <property type="component" value="Unassembled WGS sequence"/>
</dbReference>
<dbReference type="AlphaFoldDB" id="A0A5B1L9T6"/>
<dbReference type="PROSITE" id="PS00921">
    <property type="entry name" value="NITRIL_CHT_2"/>
    <property type="match status" value="1"/>
</dbReference>
<keyword evidence="4" id="KW-1185">Reference proteome</keyword>
<dbReference type="PROSITE" id="PS50263">
    <property type="entry name" value="CN_HYDROLASE"/>
    <property type="match status" value="1"/>
</dbReference>
<protein>
    <submittedName>
        <fullName evidence="3">Carbon-nitrogen hydrolase family protein</fullName>
    </submittedName>
</protein>
<gene>
    <name evidence="3" type="ORF">F0U44_17870</name>
</gene>
<reference evidence="3 4" key="2">
    <citation type="submission" date="2019-09" db="EMBL/GenBank/DDBJ databases">
        <authorList>
            <person name="Jin C."/>
        </authorList>
    </citation>
    <scope>NUCLEOTIDE SEQUENCE [LARGE SCALE GENOMIC DNA]</scope>
    <source>
        <strain evidence="3 4">BN130099</strain>
    </source>
</reference>